<keyword evidence="2" id="KW-1185">Reference proteome</keyword>
<dbReference type="RefSeq" id="WP_187591461.1">
    <property type="nucleotide sequence ID" value="NZ_CP060723.1"/>
</dbReference>
<gene>
    <name evidence="1" type="ORF">H9L23_16705</name>
</gene>
<proteinExistence type="predicted"/>
<dbReference type="KEGG" id="proe:H9L23_16705"/>
<dbReference type="EMBL" id="CP060723">
    <property type="protein sequence ID" value="QNN40764.1"/>
    <property type="molecule type" value="Genomic_DNA"/>
</dbReference>
<organism evidence="1 2">
    <name type="scientific">Pedobacter roseus</name>
    <dbReference type="NCBI Taxonomy" id="336820"/>
    <lineage>
        <taxon>Bacteria</taxon>
        <taxon>Pseudomonadati</taxon>
        <taxon>Bacteroidota</taxon>
        <taxon>Sphingobacteriia</taxon>
        <taxon>Sphingobacteriales</taxon>
        <taxon>Sphingobacteriaceae</taxon>
        <taxon>Pedobacter</taxon>
    </lineage>
</organism>
<accession>A0A7G9QBN9</accession>
<dbReference type="AlphaFoldDB" id="A0A7G9QBN9"/>
<sequence>MALFVKNLQAVDGLISNLYKGISADEMTKKVTEVMEQQGYQVTNDQFGNLILEKGSRIKRLLLGAFVIYFKFSVTMAPGVNNELTINIFQQSSGMSGGLIGMNQIKTELARLNFLFSNI</sequence>
<reference evidence="1 2" key="1">
    <citation type="submission" date="2020-08" db="EMBL/GenBank/DDBJ databases">
        <title>Genome sequence of Pedobacter roseus KACC 11594T.</title>
        <authorList>
            <person name="Hyun D.-W."/>
            <person name="Bae J.-W."/>
        </authorList>
    </citation>
    <scope>NUCLEOTIDE SEQUENCE [LARGE SCALE GENOMIC DNA]</scope>
    <source>
        <strain evidence="1 2">KACC 11594</strain>
    </source>
</reference>
<name>A0A7G9QBN9_9SPHI</name>
<protein>
    <submittedName>
        <fullName evidence="1">Uncharacterized protein</fullName>
    </submittedName>
</protein>
<dbReference type="Proteomes" id="UP000515806">
    <property type="component" value="Chromosome"/>
</dbReference>
<evidence type="ECO:0000313" key="2">
    <source>
        <dbReference type="Proteomes" id="UP000515806"/>
    </source>
</evidence>
<evidence type="ECO:0000313" key="1">
    <source>
        <dbReference type="EMBL" id="QNN40764.1"/>
    </source>
</evidence>